<dbReference type="Pfam" id="PF12796">
    <property type="entry name" value="Ank_2"/>
    <property type="match status" value="1"/>
</dbReference>
<dbReference type="Pfam" id="PF13637">
    <property type="entry name" value="Ank_4"/>
    <property type="match status" value="1"/>
</dbReference>
<dbReference type="InterPro" id="IPR036770">
    <property type="entry name" value="Ankyrin_rpt-contain_sf"/>
</dbReference>
<feature type="chain" id="PRO_5025685097" description="Ankyrin repeat-containing domain" evidence="1">
    <location>
        <begin position="21"/>
        <end position="586"/>
    </location>
</feature>
<dbReference type="SUPFAM" id="SSF140860">
    <property type="entry name" value="Pseudo ankyrin repeat-like"/>
    <property type="match status" value="1"/>
</dbReference>
<comment type="caution">
    <text evidence="2">The sequence shown here is derived from an EMBL/GenBank/DDBJ whole genome shotgun (WGS) entry which is preliminary data.</text>
</comment>
<dbReference type="AlphaFoldDB" id="A0A6A3RF76"/>
<organism evidence="2 3">
    <name type="scientific">Phytophthora fragariae</name>
    <dbReference type="NCBI Taxonomy" id="53985"/>
    <lineage>
        <taxon>Eukaryota</taxon>
        <taxon>Sar</taxon>
        <taxon>Stramenopiles</taxon>
        <taxon>Oomycota</taxon>
        <taxon>Peronosporomycetes</taxon>
        <taxon>Peronosporales</taxon>
        <taxon>Peronosporaceae</taxon>
        <taxon>Phytophthora</taxon>
    </lineage>
</organism>
<protein>
    <recommendedName>
        <fullName evidence="4">Ankyrin repeat-containing domain</fullName>
    </recommendedName>
</protein>
<dbReference type="PANTHER" id="PTHR46586">
    <property type="entry name" value="ANKYRIN REPEAT-CONTAINING PROTEIN"/>
    <property type="match status" value="1"/>
</dbReference>
<proteinExistence type="predicted"/>
<name>A0A6A3RF76_9STRA</name>
<dbReference type="Proteomes" id="UP000441208">
    <property type="component" value="Unassembled WGS sequence"/>
</dbReference>
<evidence type="ECO:0000313" key="2">
    <source>
        <dbReference type="EMBL" id="KAE9095341.1"/>
    </source>
</evidence>
<evidence type="ECO:0008006" key="4">
    <source>
        <dbReference type="Google" id="ProtNLM"/>
    </source>
</evidence>
<dbReference type="SUPFAM" id="SSF48403">
    <property type="entry name" value="Ankyrin repeat"/>
    <property type="match status" value="2"/>
</dbReference>
<dbReference type="SMART" id="SM00248">
    <property type="entry name" value="ANK"/>
    <property type="match status" value="5"/>
</dbReference>
<gene>
    <name evidence="2" type="ORF">PF007_g17413</name>
</gene>
<evidence type="ECO:0000313" key="3">
    <source>
        <dbReference type="Proteomes" id="UP000441208"/>
    </source>
</evidence>
<dbReference type="InterPro" id="IPR052050">
    <property type="entry name" value="SecEffector_AnkRepeat"/>
</dbReference>
<evidence type="ECO:0000256" key="1">
    <source>
        <dbReference type="SAM" id="SignalP"/>
    </source>
</evidence>
<accession>A0A6A3RF76</accession>
<dbReference type="InterPro" id="IPR002110">
    <property type="entry name" value="Ankyrin_rpt"/>
</dbReference>
<feature type="signal peptide" evidence="1">
    <location>
        <begin position="1"/>
        <end position="20"/>
    </location>
</feature>
<dbReference type="Gene3D" id="1.25.40.20">
    <property type="entry name" value="Ankyrin repeat-containing domain"/>
    <property type="match status" value="3"/>
</dbReference>
<dbReference type="EMBL" id="QXFZ01001178">
    <property type="protein sequence ID" value="KAE9095341.1"/>
    <property type="molecule type" value="Genomic_DNA"/>
</dbReference>
<sequence length="586" mass="64965">MAPTSFTAVALALSSRPAVAALNHVATCISSYLDGSAMIPLASACSFGPIRLLDRIWENSRPESTKGASWSLSHFLRSDVHYHRFQFSKSLLAAVARGDLSVVRWLLERFSGCTTDVAVVEEDARCGRREILEFLLEYESQEDDSVDERNVIVWGGDGVDERNVIVWGGDDMANAIEAGHGEMVRWLYESTPDAERNLSAVMGLAVRQGDMSLIQWLMNTVYTVERDLPPPSMNDAAAGGHMEILQWIFEHNFGGDCSYALEGAAKNGRADMVTWLVENGITKGAREAVQVACGEGHLSVVRWLLGRKLVQYPHFAMGCAIREGHLDVVKYLCEVGITYEPSRMLIDAASCGQLDVVNWLCDKFGHASLFPAVAASRGGLSNHTAMDRAAGNGHWHVLQILHSIATSMQAAGQTGGPTCSEWALSSACALGHFEIVKWLHEMYPHLRFQPSCTSMAARKGSLEILQWLHTLPGVEWSTDVMDSAAENGHLEVVKWLHENRTEDCTTNAMDYAARNGHLRVLRWLHSNRAEGFTSDAMDFAVDREHFEVLLFLRANQTGSCTTAAKIFAQEHRQTHIFEWLEEHYSD</sequence>
<reference evidence="2 3" key="1">
    <citation type="submission" date="2018-08" db="EMBL/GenBank/DDBJ databases">
        <title>Genomic investigation of the strawberry pathogen Phytophthora fragariae indicates pathogenicity is determined by transcriptional variation in three key races.</title>
        <authorList>
            <person name="Adams T.M."/>
            <person name="Armitage A.D."/>
            <person name="Sobczyk M.K."/>
            <person name="Bates H.J."/>
            <person name="Dunwell J.M."/>
            <person name="Nellist C.F."/>
            <person name="Harrison R.J."/>
        </authorList>
    </citation>
    <scope>NUCLEOTIDE SEQUENCE [LARGE SCALE GENOMIC DNA]</scope>
    <source>
        <strain evidence="2 3">NOV-71</strain>
    </source>
</reference>
<keyword evidence="1" id="KW-0732">Signal</keyword>
<dbReference type="PANTHER" id="PTHR46586:SF3">
    <property type="entry name" value="ANKYRIN REPEAT-CONTAINING PROTEIN"/>
    <property type="match status" value="1"/>
</dbReference>